<dbReference type="Gene3D" id="3.90.1140.10">
    <property type="entry name" value="Cyclic phosphodiesterase"/>
    <property type="match status" value="1"/>
</dbReference>
<dbReference type="RefSeq" id="WP_309667803.1">
    <property type="nucleotide sequence ID" value="NZ_JAVIZA010000001.1"/>
</dbReference>
<reference evidence="1 2" key="1">
    <citation type="submission" date="2023-08" db="EMBL/GenBank/DDBJ databases">
        <title>Functional and genomic diversity of the sorghum phyllosphere microbiome.</title>
        <authorList>
            <person name="Shade A."/>
        </authorList>
    </citation>
    <scope>NUCLEOTIDE SEQUENCE [LARGE SCALE GENOMIC DNA]</scope>
    <source>
        <strain evidence="1 2">SORGH_AS_0919</strain>
    </source>
</reference>
<dbReference type="Proteomes" id="UP001260188">
    <property type="component" value="Unassembled WGS sequence"/>
</dbReference>
<protein>
    <submittedName>
        <fullName evidence="1">2'-5' RNA ligase</fullName>
    </submittedName>
</protein>
<comment type="caution">
    <text evidence="1">The sequence shown here is derived from an EMBL/GenBank/DDBJ whole genome shotgun (WGS) entry which is preliminary data.</text>
</comment>
<evidence type="ECO:0000313" key="2">
    <source>
        <dbReference type="Proteomes" id="UP001260188"/>
    </source>
</evidence>
<dbReference type="Pfam" id="PF13563">
    <property type="entry name" value="2_5_RNA_ligase2"/>
    <property type="match status" value="1"/>
</dbReference>
<keyword evidence="2" id="KW-1185">Reference proteome</keyword>
<keyword evidence="1" id="KW-0436">Ligase</keyword>
<dbReference type="SUPFAM" id="SSF55144">
    <property type="entry name" value="LigT-like"/>
    <property type="match status" value="1"/>
</dbReference>
<sequence>MFSIESLPDDVVDAAVRADWQRLIDADLPSAGRHPSDSNRPHVTLAVRDDLPEDAVRELARAGGALPVECRLGGAVVFAAGERFVLARPVVMSAALLRLHADIVDLVGPPPARYAVTAKDRWTPHMTLARRMTAEQVGRALGIVGASTIEGELTGLRLWDVEAKVVTPLR</sequence>
<accession>A0ABU1I4M4</accession>
<dbReference type="InterPro" id="IPR009097">
    <property type="entry name" value="Cyclic_Pdiesterase"/>
</dbReference>
<gene>
    <name evidence="1" type="ORF">QE367_003042</name>
</gene>
<name>A0ABU1I4M4_9MICO</name>
<dbReference type="EMBL" id="JAVIZA010000001">
    <property type="protein sequence ID" value="MDR6168838.1"/>
    <property type="molecule type" value="Genomic_DNA"/>
</dbReference>
<evidence type="ECO:0000313" key="1">
    <source>
        <dbReference type="EMBL" id="MDR6168838.1"/>
    </source>
</evidence>
<proteinExistence type="predicted"/>
<dbReference type="GO" id="GO:0016874">
    <property type="term" value="F:ligase activity"/>
    <property type="evidence" value="ECO:0007669"/>
    <property type="project" value="UniProtKB-KW"/>
</dbReference>
<organism evidence="1 2">
    <name type="scientific">Microbacterium paludicola</name>
    <dbReference type="NCBI Taxonomy" id="300019"/>
    <lineage>
        <taxon>Bacteria</taxon>
        <taxon>Bacillati</taxon>
        <taxon>Actinomycetota</taxon>
        <taxon>Actinomycetes</taxon>
        <taxon>Micrococcales</taxon>
        <taxon>Microbacteriaceae</taxon>
        <taxon>Microbacterium</taxon>
    </lineage>
</organism>